<evidence type="ECO:0000313" key="1">
    <source>
        <dbReference type="EMBL" id="AIA94211.1"/>
    </source>
</evidence>
<dbReference type="AlphaFoldDB" id="A0A060CMX0"/>
<protein>
    <submittedName>
        <fullName evidence="1">CAZy families GT2 protein</fullName>
    </submittedName>
</protein>
<name>A0A060CMX0_9GAMM</name>
<proteinExistence type="predicted"/>
<organism evidence="1">
    <name type="scientific">uncultured Erwinia sp</name>
    <dbReference type="NCBI Taxonomy" id="246798"/>
    <lineage>
        <taxon>Bacteria</taxon>
        <taxon>Pseudomonadati</taxon>
        <taxon>Pseudomonadota</taxon>
        <taxon>Gammaproteobacteria</taxon>
        <taxon>Enterobacterales</taxon>
        <taxon>Erwiniaceae</taxon>
        <taxon>Erwinia</taxon>
        <taxon>environmental samples</taxon>
    </lineage>
</organism>
<dbReference type="EMBL" id="KF126861">
    <property type="protein sequence ID" value="AIA94211.1"/>
    <property type="molecule type" value="Genomic_DNA"/>
</dbReference>
<reference evidence="1" key="1">
    <citation type="journal article" date="2013" name="Environ. Microbiol.">
        <title>Seasonally variable intestinal metagenomes of the red palm weevil (Rhynchophorus ferrugineus).</title>
        <authorList>
            <person name="Jia S."/>
            <person name="Zhang X."/>
            <person name="Zhang G."/>
            <person name="Yin A."/>
            <person name="Zhang S."/>
            <person name="Li F."/>
            <person name="Wang L."/>
            <person name="Zhao D."/>
            <person name="Yun Q."/>
            <person name="Tala"/>
            <person name="Wang J."/>
            <person name="Sun G."/>
            <person name="Baabdullah M."/>
            <person name="Yu X."/>
            <person name="Hu S."/>
            <person name="Al-Mssallem I.S."/>
            <person name="Yu J."/>
        </authorList>
    </citation>
    <scope>NUCLEOTIDE SEQUENCE</scope>
</reference>
<sequence length="93" mass="10659">YLVLGIGRENARIPILTAHAGRGEMRLEFAPLTLTEQRHLVRIVLTRADAWLRPDWPMDNPAKSFMGIIQCVLELFWRRKRGAKRLPVPGSGR</sequence>
<accession>A0A060CMX0</accession>
<feature type="non-terminal residue" evidence="1">
    <location>
        <position position="1"/>
    </location>
</feature>